<evidence type="ECO:0000259" key="7">
    <source>
        <dbReference type="Pfam" id="PF08281"/>
    </source>
</evidence>
<evidence type="ECO:0000313" key="8">
    <source>
        <dbReference type="EMBL" id="SDH56327.1"/>
    </source>
</evidence>
<dbReference type="OrthoDB" id="3747638at2"/>
<keyword evidence="4" id="KW-0804">Transcription</keyword>
<dbReference type="Proteomes" id="UP000199009">
    <property type="component" value="Chromosome I"/>
</dbReference>
<dbReference type="AlphaFoldDB" id="A0A1G8DF34"/>
<dbReference type="InterPro" id="IPR036388">
    <property type="entry name" value="WH-like_DNA-bd_sf"/>
</dbReference>
<dbReference type="InterPro" id="IPR039425">
    <property type="entry name" value="RNA_pol_sigma-70-like"/>
</dbReference>
<dbReference type="Gene3D" id="1.10.1740.10">
    <property type="match status" value="1"/>
</dbReference>
<reference evidence="8 9" key="1">
    <citation type="submission" date="2016-10" db="EMBL/GenBank/DDBJ databases">
        <authorList>
            <person name="de Groot N.N."/>
        </authorList>
    </citation>
    <scope>NUCLEOTIDE SEQUENCE [LARGE SCALE GENOMIC DNA]</scope>
    <source>
        <strain evidence="8 9">DSM 23142</strain>
    </source>
</reference>
<dbReference type="Pfam" id="PF04542">
    <property type="entry name" value="Sigma70_r2"/>
    <property type="match status" value="1"/>
</dbReference>
<proteinExistence type="inferred from homology"/>
<keyword evidence="3" id="KW-0731">Sigma factor</keyword>
<gene>
    <name evidence="8" type="ORF">SAMN04489810_3331</name>
</gene>
<dbReference type="EMBL" id="LT629692">
    <property type="protein sequence ID" value="SDH56327.1"/>
    <property type="molecule type" value="Genomic_DNA"/>
</dbReference>
<dbReference type="InterPro" id="IPR013325">
    <property type="entry name" value="RNA_pol_sigma_r2"/>
</dbReference>
<sequence length="196" mass="22321">MGGRNIPPALRDWVELVVEDNADDLLRYFRRRVTHPEDAADMLGRVLLAVWEKASRLPTTEQDARMWCFGIARNVLREHYRYAAKQLALADGLRDHLRASAPPQNGADTVVEEEFRSEAIRQAVRALDDRSRELLLLVHWDGFSIAGAARILSINASTARTRYTRALRRLEKQLDRDDDPESRPATFASSFPLMAP</sequence>
<dbReference type="RefSeq" id="WP_091492541.1">
    <property type="nucleotide sequence ID" value="NZ_LT629692.1"/>
</dbReference>
<evidence type="ECO:0000256" key="3">
    <source>
        <dbReference type="ARBA" id="ARBA00023082"/>
    </source>
</evidence>
<dbReference type="InterPro" id="IPR013249">
    <property type="entry name" value="RNA_pol_sigma70_r4_t2"/>
</dbReference>
<dbReference type="GO" id="GO:0006352">
    <property type="term" value="P:DNA-templated transcription initiation"/>
    <property type="evidence" value="ECO:0007669"/>
    <property type="project" value="InterPro"/>
</dbReference>
<evidence type="ECO:0000313" key="9">
    <source>
        <dbReference type="Proteomes" id="UP000199009"/>
    </source>
</evidence>
<protein>
    <submittedName>
        <fullName evidence="8">RNA polymerase sigma-70 factor, ECF subfamily</fullName>
    </submittedName>
</protein>
<dbReference type="Pfam" id="PF08281">
    <property type="entry name" value="Sigma70_r4_2"/>
    <property type="match status" value="1"/>
</dbReference>
<dbReference type="PANTHER" id="PTHR43133">
    <property type="entry name" value="RNA POLYMERASE ECF-TYPE SIGMA FACTO"/>
    <property type="match status" value="1"/>
</dbReference>
<dbReference type="InterPro" id="IPR014284">
    <property type="entry name" value="RNA_pol_sigma-70_dom"/>
</dbReference>
<evidence type="ECO:0000256" key="1">
    <source>
        <dbReference type="ARBA" id="ARBA00010641"/>
    </source>
</evidence>
<dbReference type="GO" id="GO:0016987">
    <property type="term" value="F:sigma factor activity"/>
    <property type="evidence" value="ECO:0007669"/>
    <property type="project" value="UniProtKB-KW"/>
</dbReference>
<evidence type="ECO:0000256" key="2">
    <source>
        <dbReference type="ARBA" id="ARBA00023015"/>
    </source>
</evidence>
<accession>A0A1G8DF34</accession>
<feature type="domain" description="RNA polymerase sigma factor 70 region 4 type 2" evidence="7">
    <location>
        <begin position="118"/>
        <end position="170"/>
    </location>
</feature>
<feature type="region of interest" description="Disordered" evidence="5">
    <location>
        <begin position="174"/>
        <end position="196"/>
    </location>
</feature>
<keyword evidence="9" id="KW-1185">Reference proteome</keyword>
<dbReference type="Gene3D" id="1.10.10.10">
    <property type="entry name" value="Winged helix-like DNA-binding domain superfamily/Winged helix DNA-binding domain"/>
    <property type="match status" value="1"/>
</dbReference>
<dbReference type="PANTHER" id="PTHR43133:SF25">
    <property type="entry name" value="RNA POLYMERASE SIGMA FACTOR RFAY-RELATED"/>
    <property type="match status" value="1"/>
</dbReference>
<dbReference type="CDD" id="cd06171">
    <property type="entry name" value="Sigma70_r4"/>
    <property type="match status" value="1"/>
</dbReference>
<evidence type="ECO:0000256" key="5">
    <source>
        <dbReference type="SAM" id="MobiDB-lite"/>
    </source>
</evidence>
<dbReference type="InterPro" id="IPR013324">
    <property type="entry name" value="RNA_pol_sigma_r3/r4-like"/>
</dbReference>
<evidence type="ECO:0000256" key="4">
    <source>
        <dbReference type="ARBA" id="ARBA00023163"/>
    </source>
</evidence>
<dbReference type="STRING" id="370764.SAMN04489810_3331"/>
<dbReference type="GO" id="GO:0003677">
    <property type="term" value="F:DNA binding"/>
    <property type="evidence" value="ECO:0007669"/>
    <property type="project" value="InterPro"/>
</dbReference>
<dbReference type="SUPFAM" id="SSF88659">
    <property type="entry name" value="Sigma3 and sigma4 domains of RNA polymerase sigma factors"/>
    <property type="match status" value="1"/>
</dbReference>
<feature type="domain" description="RNA polymerase sigma-70 region 2" evidence="6">
    <location>
        <begin position="18"/>
        <end position="84"/>
    </location>
</feature>
<keyword evidence="2" id="KW-0805">Transcription regulation</keyword>
<name>A0A1G8DF34_9MICO</name>
<dbReference type="InterPro" id="IPR007627">
    <property type="entry name" value="RNA_pol_sigma70_r2"/>
</dbReference>
<organism evidence="8 9">
    <name type="scientific">Microbacterium pygmaeum</name>
    <dbReference type="NCBI Taxonomy" id="370764"/>
    <lineage>
        <taxon>Bacteria</taxon>
        <taxon>Bacillati</taxon>
        <taxon>Actinomycetota</taxon>
        <taxon>Actinomycetes</taxon>
        <taxon>Micrococcales</taxon>
        <taxon>Microbacteriaceae</taxon>
        <taxon>Microbacterium</taxon>
    </lineage>
</organism>
<comment type="similarity">
    <text evidence="1">Belongs to the sigma-70 factor family. ECF subfamily.</text>
</comment>
<evidence type="ECO:0000259" key="6">
    <source>
        <dbReference type="Pfam" id="PF04542"/>
    </source>
</evidence>
<dbReference type="SUPFAM" id="SSF88946">
    <property type="entry name" value="Sigma2 domain of RNA polymerase sigma factors"/>
    <property type="match status" value="1"/>
</dbReference>
<dbReference type="NCBIfam" id="TIGR02937">
    <property type="entry name" value="sigma70-ECF"/>
    <property type="match status" value="1"/>
</dbReference>